<organism evidence="3 4">
    <name type="scientific">Carboxylicivirga linearis</name>
    <dbReference type="NCBI Taxonomy" id="1628157"/>
    <lineage>
        <taxon>Bacteria</taxon>
        <taxon>Pseudomonadati</taxon>
        <taxon>Bacteroidota</taxon>
        <taxon>Bacteroidia</taxon>
        <taxon>Marinilabiliales</taxon>
        <taxon>Marinilabiliaceae</taxon>
        <taxon>Carboxylicivirga</taxon>
    </lineage>
</organism>
<dbReference type="Proteomes" id="UP000708576">
    <property type="component" value="Unassembled WGS sequence"/>
</dbReference>
<evidence type="ECO:0000313" key="3">
    <source>
        <dbReference type="EMBL" id="MBS2100815.1"/>
    </source>
</evidence>
<dbReference type="EMBL" id="JAGUCO010000029">
    <property type="protein sequence ID" value="MBS2100815.1"/>
    <property type="molecule type" value="Genomic_DNA"/>
</dbReference>
<accession>A0ABS5K0W0</accession>
<feature type="region of interest" description="Disordered" evidence="1">
    <location>
        <begin position="1"/>
        <end position="21"/>
    </location>
</feature>
<comment type="caution">
    <text evidence="3">The sequence shown here is derived from an EMBL/GenBank/DDBJ whole genome shotgun (WGS) entry which is preliminary data.</text>
</comment>
<feature type="domain" description="HU" evidence="2">
    <location>
        <begin position="1"/>
        <end position="47"/>
    </location>
</feature>
<evidence type="ECO:0000256" key="1">
    <source>
        <dbReference type="SAM" id="MobiDB-lite"/>
    </source>
</evidence>
<dbReference type="InterPro" id="IPR041607">
    <property type="entry name" value="HU-HIG"/>
</dbReference>
<proteinExistence type="predicted"/>
<dbReference type="Pfam" id="PF18291">
    <property type="entry name" value="HU-HIG"/>
    <property type="match status" value="1"/>
</dbReference>
<name>A0ABS5K0W0_9BACT</name>
<evidence type="ECO:0000313" key="4">
    <source>
        <dbReference type="Proteomes" id="UP000708576"/>
    </source>
</evidence>
<sequence length="55" mass="6293">MGIFSLHFSSDSKDSPDKVNGSCIKNLKVQFRPSTKLKRKLLSPKFEESKDESNY</sequence>
<evidence type="ECO:0000259" key="2">
    <source>
        <dbReference type="Pfam" id="PF18291"/>
    </source>
</evidence>
<reference evidence="3 4" key="1">
    <citation type="journal article" date="2015" name="Int. J. Syst. Evol. Microbiol.">
        <title>Carboxylicivirga linearis sp. nov., isolated from a sea cucumber culture pond.</title>
        <authorList>
            <person name="Wang F.Q."/>
            <person name="Zhou Y.X."/>
            <person name="Lin X.Z."/>
            <person name="Chen G.J."/>
            <person name="Du Z.J."/>
        </authorList>
    </citation>
    <scope>NUCLEOTIDE SEQUENCE [LARGE SCALE GENOMIC DNA]</scope>
    <source>
        <strain evidence="3 4">FB218</strain>
    </source>
</reference>
<gene>
    <name evidence="3" type="ORF">KEM10_21185</name>
</gene>
<protein>
    <recommendedName>
        <fullName evidence="2">HU domain-containing protein</fullName>
    </recommendedName>
</protein>
<keyword evidence="4" id="KW-1185">Reference proteome</keyword>